<evidence type="ECO:0000313" key="1">
    <source>
        <dbReference type="EMBL" id="SPL61286.1"/>
    </source>
</evidence>
<proteinExistence type="predicted"/>
<sequence length="109" mass="12326">MLGKELQHDRLVMHEDLERDGIRIPQVSDLAEEFFGKNFLVPKGETPLLLGHSVALLVYDDFERFELAKRMLRFEADVVRYGAETGFKSPKNYGAARYVRIGGGTPTSP</sequence>
<dbReference type="EC" id="1.17.1.4" evidence="1"/>
<dbReference type="AlphaFoldDB" id="A0A2P9HB10"/>
<organism evidence="1 2">
    <name type="scientific">Ochrobactrum soli</name>
    <dbReference type="NCBI Taxonomy" id="2448455"/>
    <lineage>
        <taxon>Bacteria</taxon>
        <taxon>Pseudomonadati</taxon>
        <taxon>Pseudomonadota</taxon>
        <taxon>Alphaproteobacteria</taxon>
        <taxon>Hyphomicrobiales</taxon>
        <taxon>Brucellaceae</taxon>
        <taxon>Brucella/Ochrobactrum group</taxon>
        <taxon>Ochrobactrum</taxon>
    </lineage>
</organism>
<protein>
    <submittedName>
        <fullName evidence="1">Xanthine dehydrogenase, molybdenum binding subunit</fullName>
        <ecNumber evidence="1">1.17.1.4</ecNumber>
    </submittedName>
</protein>
<evidence type="ECO:0000313" key="2">
    <source>
        <dbReference type="Proteomes" id="UP000246073"/>
    </source>
</evidence>
<dbReference type="EMBL" id="OOFM01000001">
    <property type="protein sequence ID" value="SPL61286.1"/>
    <property type="molecule type" value="Genomic_DNA"/>
</dbReference>
<keyword evidence="1" id="KW-0560">Oxidoreductase</keyword>
<dbReference type="Proteomes" id="UP000246073">
    <property type="component" value="Unassembled WGS sequence"/>
</dbReference>
<dbReference type="RefSeq" id="WP_235859064.1">
    <property type="nucleotide sequence ID" value="NZ_OOFM01000001.1"/>
</dbReference>
<dbReference type="GO" id="GO:0004854">
    <property type="term" value="F:xanthine dehydrogenase activity"/>
    <property type="evidence" value="ECO:0007669"/>
    <property type="project" value="UniProtKB-EC"/>
</dbReference>
<reference evidence="2" key="1">
    <citation type="submission" date="2017-12" db="EMBL/GenBank/DDBJ databases">
        <authorList>
            <person name="Diaz M."/>
        </authorList>
    </citation>
    <scope>NUCLEOTIDE SEQUENCE [LARGE SCALE GENOMIC DNA]</scope>
    <source>
        <strain evidence="2">FI11154</strain>
    </source>
</reference>
<gene>
    <name evidence="1" type="ORF">OHAE_4078</name>
</gene>
<accession>A0A2P9HB10</accession>
<name>A0A2P9HB10_9HYPH</name>